<gene>
    <name evidence="1" type="ORF">J0695_26605</name>
</gene>
<comment type="caution">
    <text evidence="1">The sequence shown here is derived from an EMBL/GenBank/DDBJ whole genome shotgun (WGS) entry which is preliminary data.</text>
</comment>
<organism evidence="1 2">
    <name type="scientific">Streptomyces beijiangensis</name>
    <dbReference type="NCBI Taxonomy" id="163361"/>
    <lineage>
        <taxon>Bacteria</taxon>
        <taxon>Bacillati</taxon>
        <taxon>Actinomycetota</taxon>
        <taxon>Actinomycetes</taxon>
        <taxon>Kitasatosporales</taxon>
        <taxon>Streptomycetaceae</taxon>
        <taxon>Streptomyces</taxon>
    </lineage>
</organism>
<dbReference type="RefSeq" id="WP_206966065.1">
    <property type="nucleotide sequence ID" value="NZ_BAAAJJ010000003.1"/>
</dbReference>
<dbReference type="InterPro" id="IPR012349">
    <property type="entry name" value="Split_barrel_FMN-bd"/>
</dbReference>
<evidence type="ECO:0000313" key="1">
    <source>
        <dbReference type="EMBL" id="MBO0515337.1"/>
    </source>
</evidence>
<dbReference type="Proteomes" id="UP000664167">
    <property type="component" value="Unassembled WGS sequence"/>
</dbReference>
<dbReference type="Gene3D" id="2.30.110.10">
    <property type="entry name" value="Electron Transport, Fmn-binding Protein, Chain A"/>
    <property type="match status" value="1"/>
</dbReference>
<accession>A0A939FDD4</accession>
<reference evidence="1" key="1">
    <citation type="submission" date="2021-03" db="EMBL/GenBank/DDBJ databases">
        <title>Streptomyces poriferae sp. nov., a novel marine sponge-derived Actinobacteria species with anti-MRSA activity.</title>
        <authorList>
            <person name="Sandoval-Powers M."/>
            <person name="Kralova S."/>
            <person name="Nguyen G.-S."/>
            <person name="Fawwal D."/>
            <person name="Degnes K."/>
            <person name="Klinkenberg G."/>
            <person name="Sletta H."/>
            <person name="Wentzel A."/>
            <person name="Liles M.R."/>
        </authorList>
    </citation>
    <scope>NUCLEOTIDE SEQUENCE</scope>
    <source>
        <strain evidence="1">DSM 41794</strain>
    </source>
</reference>
<keyword evidence="2" id="KW-1185">Reference proteome</keyword>
<protein>
    <submittedName>
        <fullName evidence="1">Pyridoxamine 5'-phosphate oxidase family protein</fullName>
    </submittedName>
</protein>
<dbReference type="InterPro" id="IPR024747">
    <property type="entry name" value="Pyridox_Oxase-rel"/>
</dbReference>
<sequence length="139" mass="15196">MSTEEIRALTLLGRLSYGRVATSMRALPFLAIARHIVTADGRVVLRMHAGLGHHEACVGSVVTYAADNLGLGDSDLWSVQFTGTAETTVPSDEELTLFEPEPVAVNGEPFEPVYMRISPQFVNIDRLQYARPRAVRNAA</sequence>
<dbReference type="AlphaFoldDB" id="A0A939FDD4"/>
<dbReference type="Pfam" id="PF12900">
    <property type="entry name" value="Pyridox_ox_2"/>
    <property type="match status" value="1"/>
</dbReference>
<name>A0A939FDD4_9ACTN</name>
<evidence type="ECO:0000313" key="2">
    <source>
        <dbReference type="Proteomes" id="UP000664167"/>
    </source>
</evidence>
<proteinExistence type="predicted"/>
<dbReference type="EMBL" id="JAFLRJ010000275">
    <property type="protein sequence ID" value="MBO0515337.1"/>
    <property type="molecule type" value="Genomic_DNA"/>
</dbReference>